<evidence type="ECO:0000259" key="5">
    <source>
        <dbReference type="Pfam" id="PF08479"/>
    </source>
</evidence>
<dbReference type="Proteomes" id="UP001180487">
    <property type="component" value="Unassembled WGS sequence"/>
</dbReference>
<dbReference type="InterPro" id="IPR051544">
    <property type="entry name" value="TPS_OM_transporter"/>
</dbReference>
<accession>A0ABU2C5I7</accession>
<name>A0ABU2C5I7_9BURK</name>
<dbReference type="InterPro" id="IPR005565">
    <property type="entry name" value="Hemolysn_activator_HlyB_C"/>
</dbReference>
<keyword evidence="1" id="KW-1134">Transmembrane beta strand</keyword>
<keyword evidence="7" id="KW-1185">Reference proteome</keyword>
<protein>
    <submittedName>
        <fullName evidence="6">Hemolysin activation/secretion protein</fullName>
    </submittedName>
</protein>
<feature type="domain" description="Haemolysin activator HlyB C-terminal" evidence="4">
    <location>
        <begin position="146"/>
        <end position="454"/>
    </location>
</feature>
<reference evidence="6 7" key="1">
    <citation type="submission" date="2023-07" db="EMBL/GenBank/DDBJ databases">
        <title>Sorghum-associated microbial communities from plants grown in Nebraska, USA.</title>
        <authorList>
            <person name="Schachtman D."/>
        </authorList>
    </citation>
    <scope>NUCLEOTIDE SEQUENCE [LARGE SCALE GENOMIC DNA]</scope>
    <source>
        <strain evidence="6 7">BE313</strain>
    </source>
</reference>
<sequence length="491" mass="53963">MSPSAERKIPVRQIHVTGATLFPAATLEALVSPLNGGEHTLTELNLGIERINALYRANGWTLVRAYLPPQAIQNGELEVRVAEGALSEIRIDNRSRLRTEVLEARLGHIRRNAPINLYQLDRAVLLLSDMPGIEPQAELAPGTTTGLTELRINVQDSPLLTGRLESDNHGSQYLGRMRYGGKFALNNPFGYGEQFGLHLLSSQSALFFGHLSAQVPLGTDGLTLGTSIIRTQYRLGSDFAQLDATGSVKAATVRVSYALIRSPERNLVGQISAENRALQDKVNATQTTIDKHAQHWSLDLTLSQLDRMDGSNLLALQLGTGYLRLDSDVSRAIDAASAQTAGRYSTLGLELQRTQRLSPRWEAYLRLHGQLASQNLDSYDKLAIGGPAGVRAYPSGEATGDQGWLSQLELRYAITPMFIPSVFWDTGSVRISKNPFLTGTNHRRLEGAGLGLRGSYKALDWQAWLAWPRTGPAQSEHDKSPRAWIQGRWAF</sequence>
<evidence type="ECO:0000256" key="3">
    <source>
        <dbReference type="ARBA" id="ARBA00023237"/>
    </source>
</evidence>
<evidence type="ECO:0000256" key="2">
    <source>
        <dbReference type="ARBA" id="ARBA00022692"/>
    </source>
</evidence>
<keyword evidence="1" id="KW-0472">Membrane</keyword>
<dbReference type="InterPro" id="IPR013686">
    <property type="entry name" value="Polypept-transport_assoc_ShlB"/>
</dbReference>
<dbReference type="Pfam" id="PF08479">
    <property type="entry name" value="POTRA_2"/>
    <property type="match status" value="1"/>
</dbReference>
<comment type="caution">
    <text evidence="6">The sequence shown here is derived from an EMBL/GenBank/DDBJ whole genome shotgun (WGS) entry which is preliminary data.</text>
</comment>
<dbReference type="Gene3D" id="2.40.160.50">
    <property type="entry name" value="membrane protein fhac: a member of the omp85/tpsb transporter family"/>
    <property type="match status" value="1"/>
</dbReference>
<dbReference type="Gene3D" id="3.10.20.310">
    <property type="entry name" value="membrane protein fhac"/>
    <property type="match status" value="1"/>
</dbReference>
<keyword evidence="2" id="KW-0812">Transmembrane</keyword>
<dbReference type="PANTHER" id="PTHR34597:SF1">
    <property type="entry name" value="HEME_HEMOPEXIN TRANSPORTER PROTEIN HUXB"/>
    <property type="match status" value="1"/>
</dbReference>
<evidence type="ECO:0000313" key="6">
    <source>
        <dbReference type="EMBL" id="MDR7376587.1"/>
    </source>
</evidence>
<dbReference type="RefSeq" id="WP_310371623.1">
    <property type="nucleotide sequence ID" value="NZ_JAVDXT010000001.1"/>
</dbReference>
<evidence type="ECO:0000259" key="4">
    <source>
        <dbReference type="Pfam" id="PF03865"/>
    </source>
</evidence>
<dbReference type="PANTHER" id="PTHR34597">
    <property type="entry name" value="SLR1661 PROTEIN"/>
    <property type="match status" value="1"/>
</dbReference>
<evidence type="ECO:0000313" key="7">
    <source>
        <dbReference type="Proteomes" id="UP001180487"/>
    </source>
</evidence>
<organism evidence="6 7">
    <name type="scientific">Rhodoferax ferrireducens</name>
    <dbReference type="NCBI Taxonomy" id="192843"/>
    <lineage>
        <taxon>Bacteria</taxon>
        <taxon>Pseudomonadati</taxon>
        <taxon>Pseudomonadota</taxon>
        <taxon>Betaproteobacteria</taxon>
        <taxon>Burkholderiales</taxon>
        <taxon>Comamonadaceae</taxon>
        <taxon>Rhodoferax</taxon>
    </lineage>
</organism>
<dbReference type="EMBL" id="JAVDXT010000001">
    <property type="protein sequence ID" value="MDR7376587.1"/>
    <property type="molecule type" value="Genomic_DNA"/>
</dbReference>
<proteinExistence type="predicted"/>
<feature type="domain" description="Polypeptide-transport-associated ShlB-type" evidence="5">
    <location>
        <begin position="10"/>
        <end position="84"/>
    </location>
</feature>
<dbReference type="Pfam" id="PF03865">
    <property type="entry name" value="ShlB"/>
    <property type="match status" value="1"/>
</dbReference>
<gene>
    <name evidence="6" type="ORF">J2X19_001245</name>
</gene>
<evidence type="ECO:0000256" key="1">
    <source>
        <dbReference type="ARBA" id="ARBA00022452"/>
    </source>
</evidence>
<keyword evidence="3" id="KW-0998">Cell outer membrane</keyword>